<feature type="chain" id="PRO_5038792798" evidence="7">
    <location>
        <begin position="25"/>
        <end position="361"/>
    </location>
</feature>
<keyword evidence="6 9" id="KW-0449">Lipoprotein</keyword>
<gene>
    <name evidence="9" type="ORF">FC59_GL000652</name>
</gene>
<dbReference type="InterPro" id="IPR028082">
    <property type="entry name" value="Peripla_BP_I"/>
</dbReference>
<dbReference type="InterPro" id="IPR050957">
    <property type="entry name" value="BMP_lipoprotein"/>
</dbReference>
<evidence type="ECO:0000256" key="6">
    <source>
        <dbReference type="ARBA" id="ARBA00023288"/>
    </source>
</evidence>
<comment type="similarity">
    <text evidence="2">Belongs to the BMP lipoprotein family.</text>
</comment>
<dbReference type="Proteomes" id="UP000051307">
    <property type="component" value="Unassembled WGS sequence"/>
</dbReference>
<dbReference type="InterPro" id="IPR003760">
    <property type="entry name" value="PnrA-like"/>
</dbReference>
<dbReference type="RefSeq" id="WP_025014267.1">
    <property type="nucleotide sequence ID" value="NZ_AZFU01000001.1"/>
</dbReference>
<feature type="signal peptide" evidence="7">
    <location>
        <begin position="1"/>
        <end position="24"/>
    </location>
</feature>
<dbReference type="PROSITE" id="PS51257">
    <property type="entry name" value="PROKAR_LIPOPROTEIN"/>
    <property type="match status" value="1"/>
</dbReference>
<dbReference type="GO" id="GO:0005886">
    <property type="term" value="C:plasma membrane"/>
    <property type="evidence" value="ECO:0007669"/>
    <property type="project" value="UniProtKB-SubCell"/>
</dbReference>
<dbReference type="eggNOG" id="COG1744">
    <property type="taxonomic scope" value="Bacteria"/>
</dbReference>
<evidence type="ECO:0000256" key="4">
    <source>
        <dbReference type="ARBA" id="ARBA00022729"/>
    </source>
</evidence>
<dbReference type="Pfam" id="PF02608">
    <property type="entry name" value="Bmp"/>
    <property type="match status" value="1"/>
</dbReference>
<dbReference type="AlphaFoldDB" id="A0A0R1VN09"/>
<name>A0A0R1VN09_9LACO</name>
<keyword evidence="4 7" id="KW-0732">Signal</keyword>
<comment type="subcellular location">
    <subcellularLocation>
        <location evidence="1">Cell membrane</location>
        <topology evidence="1">Lipid-anchor</topology>
    </subcellularLocation>
</comment>
<proteinExistence type="inferred from homology"/>
<keyword evidence="5" id="KW-0472">Membrane</keyword>
<evidence type="ECO:0000313" key="10">
    <source>
        <dbReference type="Proteomes" id="UP000051307"/>
    </source>
</evidence>
<feature type="domain" description="ABC transporter substrate-binding protein PnrA-like" evidence="8">
    <location>
        <begin position="45"/>
        <end position="354"/>
    </location>
</feature>
<evidence type="ECO:0000256" key="3">
    <source>
        <dbReference type="ARBA" id="ARBA00022475"/>
    </source>
</evidence>
<dbReference type="PANTHER" id="PTHR34296:SF2">
    <property type="entry name" value="ABC TRANSPORTER GUANOSINE-BINDING PROTEIN NUPN"/>
    <property type="match status" value="1"/>
</dbReference>
<evidence type="ECO:0000313" key="9">
    <source>
        <dbReference type="EMBL" id="KRM07224.1"/>
    </source>
</evidence>
<dbReference type="CDD" id="cd06354">
    <property type="entry name" value="PBP1_PrnA-like"/>
    <property type="match status" value="1"/>
</dbReference>
<evidence type="ECO:0000256" key="2">
    <source>
        <dbReference type="ARBA" id="ARBA00008610"/>
    </source>
</evidence>
<evidence type="ECO:0000256" key="5">
    <source>
        <dbReference type="ARBA" id="ARBA00023136"/>
    </source>
</evidence>
<sequence>MNSKFKKVFSFGIVLASVGLLLTACSGKKSNETANKDTKHGIALITDENGVDDHSFNQAAWEGFKAYGKEHNLQKGRGGYQYFQSSSAADYTPNFDQAAKAGYQTIFGVGFQLADAVKEAAQKNPKKNFVIVDSVVSGKKNVASATFESNQSSYLGGLAAAYTTKTNKVGFIGGAKSAVIDLFEAGFKQGVADGAKALHKKISVQTQYIGNFTSTDKAKSIAQSMYANKADIIYQAAGNAGNGVFQEAKDYDQARPASKKAWVIGVDVDQSNLGNYTSKDGKKENLTLTSVLKGLNIATKSIANDAYKGKFPGGKHLVYSLKGNGVSITKGNLDAKTWAAVQKARTQIIDGKIKVATAPSK</sequence>
<accession>A0A0R1VN09</accession>
<protein>
    <submittedName>
        <fullName evidence="9">Lipoprotein A-antigen</fullName>
    </submittedName>
</protein>
<dbReference type="SUPFAM" id="SSF53822">
    <property type="entry name" value="Periplasmic binding protein-like I"/>
    <property type="match status" value="1"/>
</dbReference>
<dbReference type="PANTHER" id="PTHR34296">
    <property type="entry name" value="TRANSCRIPTIONAL ACTIVATOR PROTEIN MED"/>
    <property type="match status" value="1"/>
</dbReference>
<organism evidence="9 10">
    <name type="scientific">Lactobacillus kitasatonis DSM 16761 = JCM 1039</name>
    <dbReference type="NCBI Taxonomy" id="1423767"/>
    <lineage>
        <taxon>Bacteria</taxon>
        <taxon>Bacillati</taxon>
        <taxon>Bacillota</taxon>
        <taxon>Bacilli</taxon>
        <taxon>Lactobacillales</taxon>
        <taxon>Lactobacillaceae</taxon>
        <taxon>Lactobacillus</taxon>
    </lineage>
</organism>
<dbReference type="EMBL" id="AZFU01000001">
    <property type="protein sequence ID" value="KRM07224.1"/>
    <property type="molecule type" value="Genomic_DNA"/>
</dbReference>
<reference evidence="9 10" key="1">
    <citation type="journal article" date="2015" name="Genome Announc.">
        <title>Expanding the biotechnology potential of lactobacilli through comparative genomics of 213 strains and associated genera.</title>
        <authorList>
            <person name="Sun Z."/>
            <person name="Harris H.M."/>
            <person name="McCann A."/>
            <person name="Guo C."/>
            <person name="Argimon S."/>
            <person name="Zhang W."/>
            <person name="Yang X."/>
            <person name="Jeffery I.B."/>
            <person name="Cooney J.C."/>
            <person name="Kagawa T.F."/>
            <person name="Liu W."/>
            <person name="Song Y."/>
            <person name="Salvetti E."/>
            <person name="Wrobel A."/>
            <person name="Rasinkangas P."/>
            <person name="Parkhill J."/>
            <person name="Rea M.C."/>
            <person name="O'Sullivan O."/>
            <person name="Ritari J."/>
            <person name="Douillard F.P."/>
            <person name="Paul Ross R."/>
            <person name="Yang R."/>
            <person name="Briner A.E."/>
            <person name="Felis G.E."/>
            <person name="de Vos W.M."/>
            <person name="Barrangou R."/>
            <person name="Klaenhammer T.R."/>
            <person name="Caufield P.W."/>
            <person name="Cui Y."/>
            <person name="Zhang H."/>
            <person name="O'Toole P.W."/>
        </authorList>
    </citation>
    <scope>NUCLEOTIDE SEQUENCE [LARGE SCALE GENOMIC DNA]</scope>
    <source>
        <strain evidence="9 10">DSM 16761</strain>
    </source>
</reference>
<dbReference type="Gene3D" id="3.40.50.2300">
    <property type="match status" value="2"/>
</dbReference>
<dbReference type="OrthoDB" id="9784230at2"/>
<keyword evidence="3" id="KW-1003">Cell membrane</keyword>
<evidence type="ECO:0000256" key="1">
    <source>
        <dbReference type="ARBA" id="ARBA00004193"/>
    </source>
</evidence>
<dbReference type="PATRIC" id="fig|1423767.3.peg.676"/>
<evidence type="ECO:0000256" key="7">
    <source>
        <dbReference type="SAM" id="SignalP"/>
    </source>
</evidence>
<evidence type="ECO:0000259" key="8">
    <source>
        <dbReference type="Pfam" id="PF02608"/>
    </source>
</evidence>
<comment type="caution">
    <text evidence="9">The sequence shown here is derived from an EMBL/GenBank/DDBJ whole genome shotgun (WGS) entry which is preliminary data.</text>
</comment>